<proteinExistence type="predicted"/>
<protein>
    <submittedName>
        <fullName evidence="2">Uncharacterized protein</fullName>
    </submittedName>
</protein>
<dbReference type="Proteomes" id="UP000480266">
    <property type="component" value="Unassembled WGS sequence"/>
</dbReference>
<dbReference type="AlphaFoldDB" id="A0A7C9VLM4"/>
<organism evidence="2 3">
    <name type="scientific">Candidatus Afipia apatlaquensis</name>
    <dbReference type="NCBI Taxonomy" id="2712852"/>
    <lineage>
        <taxon>Bacteria</taxon>
        <taxon>Pseudomonadati</taxon>
        <taxon>Pseudomonadota</taxon>
        <taxon>Alphaproteobacteria</taxon>
        <taxon>Hyphomicrobiales</taxon>
        <taxon>Nitrobacteraceae</taxon>
        <taxon>Afipia</taxon>
    </lineage>
</organism>
<name>A0A7C9VLM4_9BRAD</name>
<sequence length="139" mass="15205">MTDTGERNEKLVRSWLLALLRFAVTLDNNDRLAVHAIATEIDGRDKRSTGFSFFRKTSVELCNAIASPQLAASPAILQRHLDRMGSGRLKQAFVATVGPCRPQPGSKLKPVGPDGQHDLWKGLPARSRSPRHAVVPAKS</sequence>
<reference evidence="2" key="1">
    <citation type="submission" date="2020-02" db="EMBL/GenBank/DDBJ databases">
        <title>Draft genome sequence of Candidatus Afipia apatlaquensis IBT-C3, a potential strain for decolorization of textile dyes.</title>
        <authorList>
            <person name="Sanchez-Reyes A."/>
            <person name="Breton-Deval L."/>
            <person name="Mangelson H."/>
            <person name="Sanchez-Flores A."/>
        </authorList>
    </citation>
    <scope>NUCLEOTIDE SEQUENCE [LARGE SCALE GENOMIC DNA]</scope>
    <source>
        <strain evidence="2">IBT-C3</strain>
    </source>
</reference>
<evidence type="ECO:0000256" key="1">
    <source>
        <dbReference type="SAM" id="MobiDB-lite"/>
    </source>
</evidence>
<feature type="region of interest" description="Disordered" evidence="1">
    <location>
        <begin position="100"/>
        <end position="139"/>
    </location>
</feature>
<gene>
    <name evidence="2" type="ORF">G4V63_14680</name>
</gene>
<keyword evidence="3" id="KW-1185">Reference proteome</keyword>
<dbReference type="EMBL" id="JAAMRR010000753">
    <property type="protein sequence ID" value="NGX96412.1"/>
    <property type="molecule type" value="Genomic_DNA"/>
</dbReference>
<evidence type="ECO:0000313" key="3">
    <source>
        <dbReference type="Proteomes" id="UP000480266"/>
    </source>
</evidence>
<comment type="caution">
    <text evidence="2">The sequence shown here is derived from an EMBL/GenBank/DDBJ whole genome shotgun (WGS) entry which is preliminary data.</text>
</comment>
<accession>A0A7C9VLM4</accession>
<evidence type="ECO:0000313" key="2">
    <source>
        <dbReference type="EMBL" id="NGX96412.1"/>
    </source>
</evidence>